<dbReference type="Proteomes" id="UP000490386">
    <property type="component" value="Unassembled WGS sequence"/>
</dbReference>
<dbReference type="EMBL" id="WBJX01000004">
    <property type="protein sequence ID" value="KAB1637254.1"/>
    <property type="molecule type" value="Genomic_DNA"/>
</dbReference>
<evidence type="ECO:0000313" key="8">
    <source>
        <dbReference type="EMBL" id="KAB1637254.1"/>
    </source>
</evidence>
<evidence type="ECO:0000256" key="6">
    <source>
        <dbReference type="SAM" id="Phobius"/>
    </source>
</evidence>
<proteinExistence type="predicted"/>
<dbReference type="OrthoDB" id="3298527at2"/>
<protein>
    <submittedName>
        <fullName evidence="8">PLDc_N domain-containing protein</fullName>
    </submittedName>
</protein>
<comment type="subcellular location">
    <subcellularLocation>
        <location evidence="1">Cell membrane</location>
        <topology evidence="1">Multi-pass membrane protein</topology>
    </subcellularLocation>
</comment>
<comment type="caution">
    <text evidence="8">The sequence shown here is derived from an EMBL/GenBank/DDBJ whole genome shotgun (WGS) entry which is preliminary data.</text>
</comment>
<accession>A0A7J5B2M6</accession>
<dbReference type="Pfam" id="PF13396">
    <property type="entry name" value="PLDc_N"/>
    <property type="match status" value="1"/>
</dbReference>
<evidence type="ECO:0000256" key="5">
    <source>
        <dbReference type="ARBA" id="ARBA00023136"/>
    </source>
</evidence>
<feature type="domain" description="Cardiolipin synthase N-terminal" evidence="7">
    <location>
        <begin position="22"/>
        <end position="63"/>
    </location>
</feature>
<keyword evidence="4 6" id="KW-1133">Transmembrane helix</keyword>
<evidence type="ECO:0000259" key="7">
    <source>
        <dbReference type="Pfam" id="PF13396"/>
    </source>
</evidence>
<reference evidence="8 9" key="1">
    <citation type="submission" date="2019-09" db="EMBL/GenBank/DDBJ databases">
        <title>Phylogeny of genus Pseudoclavibacter and closely related genus.</title>
        <authorList>
            <person name="Li Y."/>
        </authorList>
    </citation>
    <scope>NUCLEOTIDE SEQUENCE [LARGE SCALE GENOMIC DNA]</scope>
    <source>
        <strain evidence="8 9">THG-MD12</strain>
    </source>
</reference>
<evidence type="ECO:0000256" key="3">
    <source>
        <dbReference type="ARBA" id="ARBA00022692"/>
    </source>
</evidence>
<feature type="transmembrane region" description="Helical" evidence="6">
    <location>
        <begin position="42"/>
        <end position="61"/>
    </location>
</feature>
<keyword evidence="2" id="KW-1003">Cell membrane</keyword>
<dbReference type="AlphaFoldDB" id="A0A7J5B2M6"/>
<evidence type="ECO:0000256" key="1">
    <source>
        <dbReference type="ARBA" id="ARBA00004651"/>
    </source>
</evidence>
<evidence type="ECO:0000256" key="2">
    <source>
        <dbReference type="ARBA" id="ARBA00022475"/>
    </source>
</evidence>
<keyword evidence="3 6" id="KW-0812">Transmembrane</keyword>
<dbReference type="RefSeq" id="WP_151424278.1">
    <property type="nucleotide sequence ID" value="NZ_WBJX01000004.1"/>
</dbReference>
<evidence type="ECO:0000256" key="4">
    <source>
        <dbReference type="ARBA" id="ARBA00022989"/>
    </source>
</evidence>
<feature type="transmembrane region" description="Helical" evidence="6">
    <location>
        <begin position="12"/>
        <end position="30"/>
    </location>
</feature>
<sequence length="75" mass="8498">MNLDFDLVVPLLPLLVLLILLLGWCLVDLIRRPEVRYLPKLVWALIAIVVIPFGAIAYFILGRTSEAPLSDEDLR</sequence>
<dbReference type="GO" id="GO:0005886">
    <property type="term" value="C:plasma membrane"/>
    <property type="evidence" value="ECO:0007669"/>
    <property type="project" value="UniProtKB-SubCell"/>
</dbReference>
<dbReference type="InterPro" id="IPR027379">
    <property type="entry name" value="CLS_N"/>
</dbReference>
<organism evidence="8 9">
    <name type="scientific">Pseudoclavibacter terrae</name>
    <dbReference type="NCBI Taxonomy" id="1530195"/>
    <lineage>
        <taxon>Bacteria</taxon>
        <taxon>Bacillati</taxon>
        <taxon>Actinomycetota</taxon>
        <taxon>Actinomycetes</taxon>
        <taxon>Micrococcales</taxon>
        <taxon>Microbacteriaceae</taxon>
        <taxon>Pseudoclavibacter</taxon>
    </lineage>
</organism>
<evidence type="ECO:0000313" key="9">
    <source>
        <dbReference type="Proteomes" id="UP000490386"/>
    </source>
</evidence>
<name>A0A7J5B2M6_9MICO</name>
<keyword evidence="5 6" id="KW-0472">Membrane</keyword>
<keyword evidence="9" id="KW-1185">Reference proteome</keyword>
<gene>
    <name evidence="8" type="ORF">F8O03_13320</name>
</gene>